<accession>A0A3N4K7K5</accession>
<sequence>MVTVRSDDIDYKQRCYVQELQFSTGWTYDRIAKDQNLPLSTVAKICNSPATPGRKNRCGRKIKIDTPTRRRLVYTATLNAENRRKPYSEIMQLTGLEADKKALRDAFAKEGYQ</sequence>
<keyword evidence="2" id="KW-1185">Reference proteome</keyword>
<protein>
    <submittedName>
        <fullName evidence="1">Uncharacterized protein</fullName>
    </submittedName>
</protein>
<evidence type="ECO:0000313" key="2">
    <source>
        <dbReference type="Proteomes" id="UP000277580"/>
    </source>
</evidence>
<dbReference type="AlphaFoldDB" id="A0A3N4K7K5"/>
<dbReference type="OrthoDB" id="5405453at2759"/>
<dbReference type="EMBL" id="ML119397">
    <property type="protein sequence ID" value="RPB06373.1"/>
    <property type="molecule type" value="Genomic_DNA"/>
</dbReference>
<gene>
    <name evidence="1" type="ORF">P167DRAFT_580627</name>
</gene>
<proteinExistence type="predicted"/>
<evidence type="ECO:0000313" key="1">
    <source>
        <dbReference type="EMBL" id="RPB06373.1"/>
    </source>
</evidence>
<dbReference type="InParanoid" id="A0A3N4K7K5"/>
<dbReference type="Proteomes" id="UP000277580">
    <property type="component" value="Unassembled WGS sequence"/>
</dbReference>
<organism evidence="1 2">
    <name type="scientific">Morchella conica CCBAS932</name>
    <dbReference type="NCBI Taxonomy" id="1392247"/>
    <lineage>
        <taxon>Eukaryota</taxon>
        <taxon>Fungi</taxon>
        <taxon>Dikarya</taxon>
        <taxon>Ascomycota</taxon>
        <taxon>Pezizomycotina</taxon>
        <taxon>Pezizomycetes</taxon>
        <taxon>Pezizales</taxon>
        <taxon>Morchellaceae</taxon>
        <taxon>Morchella</taxon>
    </lineage>
</organism>
<dbReference type="STRING" id="1392247.A0A3N4K7K5"/>
<name>A0A3N4K7K5_9PEZI</name>
<reference evidence="1 2" key="1">
    <citation type="journal article" date="2018" name="Nat. Ecol. Evol.">
        <title>Pezizomycetes genomes reveal the molecular basis of ectomycorrhizal truffle lifestyle.</title>
        <authorList>
            <person name="Murat C."/>
            <person name="Payen T."/>
            <person name="Noel B."/>
            <person name="Kuo A."/>
            <person name="Morin E."/>
            <person name="Chen J."/>
            <person name="Kohler A."/>
            <person name="Krizsan K."/>
            <person name="Balestrini R."/>
            <person name="Da Silva C."/>
            <person name="Montanini B."/>
            <person name="Hainaut M."/>
            <person name="Levati E."/>
            <person name="Barry K.W."/>
            <person name="Belfiori B."/>
            <person name="Cichocki N."/>
            <person name="Clum A."/>
            <person name="Dockter R.B."/>
            <person name="Fauchery L."/>
            <person name="Guy J."/>
            <person name="Iotti M."/>
            <person name="Le Tacon F."/>
            <person name="Lindquist E.A."/>
            <person name="Lipzen A."/>
            <person name="Malagnac F."/>
            <person name="Mello A."/>
            <person name="Molinier V."/>
            <person name="Miyauchi S."/>
            <person name="Poulain J."/>
            <person name="Riccioni C."/>
            <person name="Rubini A."/>
            <person name="Sitrit Y."/>
            <person name="Splivallo R."/>
            <person name="Traeger S."/>
            <person name="Wang M."/>
            <person name="Zifcakova L."/>
            <person name="Wipf D."/>
            <person name="Zambonelli A."/>
            <person name="Paolocci F."/>
            <person name="Nowrousian M."/>
            <person name="Ottonello S."/>
            <person name="Baldrian P."/>
            <person name="Spatafora J.W."/>
            <person name="Henrissat B."/>
            <person name="Nagy L.G."/>
            <person name="Aury J.M."/>
            <person name="Wincker P."/>
            <person name="Grigoriev I.V."/>
            <person name="Bonfante P."/>
            <person name="Martin F.M."/>
        </authorList>
    </citation>
    <scope>NUCLEOTIDE SEQUENCE [LARGE SCALE GENOMIC DNA]</scope>
    <source>
        <strain evidence="1 2">CCBAS932</strain>
    </source>
</reference>